<comment type="caution">
    <text evidence="1">The sequence shown here is derived from an EMBL/GenBank/DDBJ whole genome shotgun (WGS) entry which is preliminary data.</text>
</comment>
<keyword evidence="2" id="KW-1185">Reference proteome</keyword>
<accession>A0ABV5C329</accession>
<reference evidence="1 2" key="1">
    <citation type="submission" date="2024-09" db="EMBL/GenBank/DDBJ databases">
        <title>Paenibacillus zeirhizospherea sp. nov., isolated from surface of the maize (Zea mays) roots in a horticulture field, Hungary.</title>
        <authorList>
            <person name="Marton D."/>
            <person name="Farkas M."/>
            <person name="Bedics A."/>
            <person name="Toth E."/>
            <person name="Tancsics A."/>
            <person name="Boka K."/>
            <person name="Marati G."/>
            <person name="Kriszt B."/>
            <person name="Cserhati M."/>
        </authorList>
    </citation>
    <scope>NUCLEOTIDE SEQUENCE [LARGE SCALE GENOMIC DNA]</scope>
    <source>
        <strain evidence="1 2">JCM 18446</strain>
    </source>
</reference>
<dbReference type="RefSeq" id="WP_375520893.1">
    <property type="nucleotide sequence ID" value="NZ_JBHIRY010000014.1"/>
</dbReference>
<evidence type="ECO:0000313" key="2">
    <source>
        <dbReference type="Proteomes" id="UP001580430"/>
    </source>
</evidence>
<dbReference type="Proteomes" id="UP001580430">
    <property type="component" value="Unassembled WGS sequence"/>
</dbReference>
<protein>
    <submittedName>
        <fullName evidence="1">Uncharacterized protein</fullName>
    </submittedName>
</protein>
<evidence type="ECO:0000313" key="1">
    <source>
        <dbReference type="EMBL" id="MFB5761765.1"/>
    </source>
</evidence>
<dbReference type="EMBL" id="JBHIRY010000014">
    <property type="protein sequence ID" value="MFB5761765.1"/>
    <property type="molecule type" value="Genomic_DNA"/>
</dbReference>
<name>A0ABV5C329_9BACL</name>
<proteinExistence type="predicted"/>
<sequence length="104" mass="11952">MRVKLKFTNKGKTAIEKFSNDELLEIFSRYSNTLTKKYDIEVVVPEEANPSIIGDGSIELRLERVNCDVDTFLKELGRDIKVPLVKRLGTKLDNVFKTEVMETE</sequence>
<organism evidence="1 2">
    <name type="scientific">Paenibacillus medicaginis</name>
    <dbReference type="NCBI Taxonomy" id="1470560"/>
    <lineage>
        <taxon>Bacteria</taxon>
        <taxon>Bacillati</taxon>
        <taxon>Bacillota</taxon>
        <taxon>Bacilli</taxon>
        <taxon>Bacillales</taxon>
        <taxon>Paenibacillaceae</taxon>
        <taxon>Paenibacillus</taxon>
    </lineage>
</organism>
<gene>
    <name evidence="1" type="ORF">ACE5LO_15355</name>
</gene>